<keyword evidence="2" id="KW-0235">DNA replication</keyword>
<dbReference type="OrthoDB" id="365981at2759"/>
<dbReference type="Pfam" id="PF21639">
    <property type="entry name" value="ORC5_lid"/>
    <property type="match status" value="1"/>
</dbReference>
<organism evidence="6 7">
    <name type="scientific">Coprinopsis marcescibilis</name>
    <name type="common">Agaric fungus</name>
    <name type="synonym">Psathyrella marcescibilis</name>
    <dbReference type="NCBI Taxonomy" id="230819"/>
    <lineage>
        <taxon>Eukaryota</taxon>
        <taxon>Fungi</taxon>
        <taxon>Dikarya</taxon>
        <taxon>Basidiomycota</taxon>
        <taxon>Agaricomycotina</taxon>
        <taxon>Agaricomycetes</taxon>
        <taxon>Agaricomycetidae</taxon>
        <taxon>Agaricales</taxon>
        <taxon>Agaricineae</taxon>
        <taxon>Psathyrellaceae</taxon>
        <taxon>Coprinopsis</taxon>
    </lineage>
</organism>
<dbReference type="Proteomes" id="UP000307440">
    <property type="component" value="Unassembled WGS sequence"/>
</dbReference>
<sequence>MSTSKLHEQEPLVYPGYDAVLLELTTLLTGYPPPFTFIHDSEAFEVTTKVTRSLLEHLSATSSEDTSIAFAHADAACCLSQRSLFEAVIHSLVDFEPEWKDGCSNWESADDIRWNENVDSFLQGLRRAYAHIRQKRSTGKEKGKEREATDRPGLRVVLLIEGAERLRDVMPDVLVPLTRLNELSQLDLCVIFVSRVGWEVIKPPLAASPDPYFIDIPPPTKETAAQILISQFPGLSEETSESTNLYHPSLQNLYSHFVTILCDICHLFTRDPQELQYIAAARWPGFVKLVADANRRKLNTGDEGGMDVDEDVDHVQPPSEEDRLRLIRLISGSFPAAFESLYPRLMNADDWAKANQPPSLASRTLDLRATTNTVEDQSSAHLLEYLPKISKYILVASYLASTNPAKSDLRMFGRGLDEKKRKRRAMKASRKTKGGVAKIAQRLAGPSPFPIDRLVAILGVLLEEYDADSRMPAEEFSIPGEYTDMEISRVDVYSSILELVAARLLHRTTKADQLDGPATFKSAVSYDTTLALAKDLKIPLLDLLWEPVV</sequence>
<comment type="subcellular location">
    <subcellularLocation>
        <location evidence="1">Nucleus</location>
    </subcellularLocation>
</comment>
<gene>
    <name evidence="6" type="ORF">FA15DRAFT_751948</name>
</gene>
<proteinExistence type="predicted"/>
<dbReference type="GO" id="GO:0003688">
    <property type="term" value="F:DNA replication origin binding"/>
    <property type="evidence" value="ECO:0007669"/>
    <property type="project" value="TreeGrafter"/>
</dbReference>
<dbReference type="PANTHER" id="PTHR12705:SF0">
    <property type="entry name" value="ORIGIN RECOGNITION COMPLEX SUBUNIT 5"/>
    <property type="match status" value="1"/>
</dbReference>
<evidence type="ECO:0000256" key="1">
    <source>
        <dbReference type="ARBA" id="ARBA00004123"/>
    </source>
</evidence>
<accession>A0A5C3LAH0</accession>
<evidence type="ECO:0000313" key="6">
    <source>
        <dbReference type="EMBL" id="TFK29790.1"/>
    </source>
</evidence>
<reference evidence="6 7" key="1">
    <citation type="journal article" date="2019" name="Nat. Ecol. Evol.">
        <title>Megaphylogeny resolves global patterns of mushroom evolution.</title>
        <authorList>
            <person name="Varga T."/>
            <person name="Krizsan K."/>
            <person name="Foldi C."/>
            <person name="Dima B."/>
            <person name="Sanchez-Garcia M."/>
            <person name="Sanchez-Ramirez S."/>
            <person name="Szollosi G.J."/>
            <person name="Szarkandi J.G."/>
            <person name="Papp V."/>
            <person name="Albert L."/>
            <person name="Andreopoulos W."/>
            <person name="Angelini C."/>
            <person name="Antonin V."/>
            <person name="Barry K.W."/>
            <person name="Bougher N.L."/>
            <person name="Buchanan P."/>
            <person name="Buyck B."/>
            <person name="Bense V."/>
            <person name="Catcheside P."/>
            <person name="Chovatia M."/>
            <person name="Cooper J."/>
            <person name="Damon W."/>
            <person name="Desjardin D."/>
            <person name="Finy P."/>
            <person name="Geml J."/>
            <person name="Haridas S."/>
            <person name="Hughes K."/>
            <person name="Justo A."/>
            <person name="Karasinski D."/>
            <person name="Kautmanova I."/>
            <person name="Kiss B."/>
            <person name="Kocsube S."/>
            <person name="Kotiranta H."/>
            <person name="LaButti K.M."/>
            <person name="Lechner B.E."/>
            <person name="Liimatainen K."/>
            <person name="Lipzen A."/>
            <person name="Lukacs Z."/>
            <person name="Mihaltcheva S."/>
            <person name="Morgado L.N."/>
            <person name="Niskanen T."/>
            <person name="Noordeloos M.E."/>
            <person name="Ohm R.A."/>
            <person name="Ortiz-Santana B."/>
            <person name="Ovrebo C."/>
            <person name="Racz N."/>
            <person name="Riley R."/>
            <person name="Savchenko A."/>
            <person name="Shiryaev A."/>
            <person name="Soop K."/>
            <person name="Spirin V."/>
            <person name="Szebenyi C."/>
            <person name="Tomsovsky M."/>
            <person name="Tulloss R.E."/>
            <person name="Uehling J."/>
            <person name="Grigoriev I.V."/>
            <person name="Vagvolgyi C."/>
            <person name="Papp T."/>
            <person name="Martin F.M."/>
            <person name="Miettinen O."/>
            <person name="Hibbett D.S."/>
            <person name="Nagy L.G."/>
        </authorList>
    </citation>
    <scope>NUCLEOTIDE SEQUENCE [LARGE SCALE GENOMIC DNA]</scope>
    <source>
        <strain evidence="6 7">CBS 121175</strain>
    </source>
</reference>
<dbReference type="PANTHER" id="PTHR12705">
    <property type="entry name" value="ORIGIN RECOGNITION COMPLEX SUBUNIT 5"/>
    <property type="match status" value="1"/>
</dbReference>
<feature type="domain" description="Origin recognition complex subunit 5 C-terminal" evidence="4">
    <location>
        <begin position="386"/>
        <end position="542"/>
    </location>
</feature>
<keyword evidence="3" id="KW-0539">Nucleus</keyword>
<dbReference type="InterPro" id="IPR047088">
    <property type="entry name" value="ORC5_C"/>
</dbReference>
<dbReference type="InterPro" id="IPR048866">
    <property type="entry name" value="ORC5_lid"/>
</dbReference>
<keyword evidence="7" id="KW-1185">Reference proteome</keyword>
<dbReference type="AlphaFoldDB" id="A0A5C3LAH0"/>
<evidence type="ECO:0000313" key="7">
    <source>
        <dbReference type="Proteomes" id="UP000307440"/>
    </source>
</evidence>
<feature type="domain" description="ORC5 lid" evidence="5">
    <location>
        <begin position="254"/>
        <end position="294"/>
    </location>
</feature>
<dbReference type="EMBL" id="ML210147">
    <property type="protein sequence ID" value="TFK29790.1"/>
    <property type="molecule type" value="Genomic_DNA"/>
</dbReference>
<evidence type="ECO:0000256" key="3">
    <source>
        <dbReference type="ARBA" id="ARBA00023242"/>
    </source>
</evidence>
<evidence type="ECO:0000259" key="4">
    <source>
        <dbReference type="Pfam" id="PF14630"/>
    </source>
</evidence>
<name>A0A5C3LAH0_COPMA</name>
<protein>
    <recommendedName>
        <fullName evidence="8">Origin recognition complex subunit 5</fullName>
    </recommendedName>
</protein>
<dbReference type="GO" id="GO:0006270">
    <property type="term" value="P:DNA replication initiation"/>
    <property type="evidence" value="ECO:0007669"/>
    <property type="project" value="TreeGrafter"/>
</dbReference>
<evidence type="ECO:0000256" key="2">
    <source>
        <dbReference type="ARBA" id="ARBA00022705"/>
    </source>
</evidence>
<evidence type="ECO:0000259" key="5">
    <source>
        <dbReference type="Pfam" id="PF21639"/>
    </source>
</evidence>
<dbReference type="STRING" id="230819.A0A5C3LAH0"/>
<evidence type="ECO:0008006" key="8">
    <source>
        <dbReference type="Google" id="ProtNLM"/>
    </source>
</evidence>
<dbReference type="Pfam" id="PF14630">
    <property type="entry name" value="ORC5_C"/>
    <property type="match status" value="1"/>
</dbReference>
<dbReference type="InterPro" id="IPR020796">
    <property type="entry name" value="ORC5"/>
</dbReference>
<dbReference type="GO" id="GO:0005664">
    <property type="term" value="C:nuclear origin of replication recognition complex"/>
    <property type="evidence" value="ECO:0007669"/>
    <property type="project" value="TreeGrafter"/>
</dbReference>